<evidence type="ECO:0000313" key="5">
    <source>
        <dbReference type="EMBL" id="WCO65923.1"/>
    </source>
</evidence>
<evidence type="ECO:0000256" key="1">
    <source>
        <dbReference type="ARBA" id="ARBA00022763"/>
    </source>
</evidence>
<dbReference type="Pfam" id="PF12705">
    <property type="entry name" value="PDDEXK_1"/>
    <property type="match status" value="1"/>
</dbReference>
<dbReference type="GO" id="GO:0004386">
    <property type="term" value="F:helicase activity"/>
    <property type="evidence" value="ECO:0007669"/>
    <property type="project" value="UniProtKB-KW"/>
</dbReference>
<protein>
    <submittedName>
        <fullName evidence="5">PD-(D/E)XK nuclease family protein</fullName>
    </submittedName>
</protein>
<keyword evidence="2" id="KW-0347">Helicase</keyword>
<keyword evidence="3" id="KW-0234">DNA repair</keyword>
<dbReference type="InterPro" id="IPR011604">
    <property type="entry name" value="PDDEXK-like_dom_sf"/>
</dbReference>
<proteinExistence type="predicted"/>
<dbReference type="GO" id="GO:0006281">
    <property type="term" value="P:DNA repair"/>
    <property type="evidence" value="ECO:0007669"/>
    <property type="project" value="UniProtKB-KW"/>
</dbReference>
<dbReference type="KEGG" id="ima:PO878_15580"/>
<dbReference type="RefSeq" id="WP_272735449.1">
    <property type="nucleotide sequence ID" value="NZ_CP116942.1"/>
</dbReference>
<keyword evidence="1" id="KW-0227">DNA damage</keyword>
<feature type="domain" description="PD-(D/E)XK endonuclease-like" evidence="4">
    <location>
        <begin position="8"/>
        <end position="252"/>
    </location>
</feature>
<keyword evidence="6" id="KW-1185">Reference proteome</keyword>
<evidence type="ECO:0000313" key="6">
    <source>
        <dbReference type="Proteomes" id="UP001216390"/>
    </source>
</evidence>
<dbReference type="Gene3D" id="3.90.320.10">
    <property type="match status" value="1"/>
</dbReference>
<sequence length="279" mass="30404">MALPVPTTLSPSKVSSFKDCALAFRFSAIDRIPEPTSPAMARGTLVHAALERLFGLEPDDRTVDAALGCLADATAAMDGPDGELAELDLADDERATFLGQAEQLVRNYFLLEDPRRIRPIGLELRLQAPVGDHALVGIIDRLELDEDGELLVTDYKTGRAPSDRYEQSKMGGIHFYSLLCEELLGRRPARIQLLHLAEPVVITATPTDQSTRGLRTRVGAVWQAVTQACEREDFRPKPGPLCRWCSFQQWCPQFGGDPARAAADAEAGVRPVALAAQAS</sequence>
<organism evidence="5 6">
    <name type="scientific">Iamia majanohamensis</name>
    <dbReference type="NCBI Taxonomy" id="467976"/>
    <lineage>
        <taxon>Bacteria</taxon>
        <taxon>Bacillati</taxon>
        <taxon>Actinomycetota</taxon>
        <taxon>Acidimicrobiia</taxon>
        <taxon>Acidimicrobiales</taxon>
        <taxon>Iamiaceae</taxon>
        <taxon>Iamia</taxon>
    </lineage>
</organism>
<dbReference type="EMBL" id="CP116942">
    <property type="protein sequence ID" value="WCO65923.1"/>
    <property type="molecule type" value="Genomic_DNA"/>
</dbReference>
<keyword evidence="2" id="KW-0547">Nucleotide-binding</keyword>
<evidence type="ECO:0000256" key="2">
    <source>
        <dbReference type="ARBA" id="ARBA00022806"/>
    </source>
</evidence>
<keyword evidence="2" id="KW-0378">Hydrolase</keyword>
<evidence type="ECO:0000256" key="3">
    <source>
        <dbReference type="ARBA" id="ARBA00023204"/>
    </source>
</evidence>
<dbReference type="InterPro" id="IPR038726">
    <property type="entry name" value="PDDEXK_AddAB-type"/>
</dbReference>
<reference evidence="5" key="1">
    <citation type="submission" date="2023-01" db="EMBL/GenBank/DDBJ databases">
        <title>The diversity of Class Acidimicrobiia in South China Sea sediment environments and the proposal of Iamia marina sp. nov., a novel species of the genus Iamia.</title>
        <authorList>
            <person name="He Y."/>
            <person name="Tian X."/>
        </authorList>
    </citation>
    <scope>NUCLEOTIDE SEQUENCE</scope>
    <source>
        <strain evidence="5">DSM 19957</strain>
    </source>
</reference>
<accession>A0AAE9Y7M6</accession>
<gene>
    <name evidence="5" type="ORF">PO878_15580</name>
</gene>
<evidence type="ECO:0000259" key="4">
    <source>
        <dbReference type="Pfam" id="PF12705"/>
    </source>
</evidence>
<dbReference type="Proteomes" id="UP001216390">
    <property type="component" value="Chromosome"/>
</dbReference>
<dbReference type="AlphaFoldDB" id="A0AAE9Y7M6"/>
<name>A0AAE9Y7M6_9ACTN</name>
<keyword evidence="2" id="KW-0067">ATP-binding</keyword>